<dbReference type="GO" id="GO:0006260">
    <property type="term" value="P:DNA replication"/>
    <property type="evidence" value="ECO:0007669"/>
    <property type="project" value="UniProtKB-KW"/>
</dbReference>
<evidence type="ECO:0000313" key="4">
    <source>
        <dbReference type="Proteomes" id="UP000244856"/>
    </source>
</evidence>
<dbReference type="NCBIfam" id="NF040977">
    <property type="entry name" value="RepA_IncFII_LM"/>
    <property type="match status" value="1"/>
</dbReference>
<evidence type="ECO:0000313" key="3">
    <source>
        <dbReference type="EMBL" id="PUW01259.1"/>
    </source>
</evidence>
<protein>
    <recommendedName>
        <fullName evidence="1">Replication initiation protein</fullName>
    </recommendedName>
</protein>
<evidence type="ECO:0000256" key="1">
    <source>
        <dbReference type="ARBA" id="ARBA00019152"/>
    </source>
</evidence>
<dbReference type="Proteomes" id="UP000244856">
    <property type="component" value="Unassembled WGS sequence"/>
</dbReference>
<dbReference type="RefSeq" id="WP_045617600.1">
    <property type="nucleotide sequence ID" value="NZ_NCTU01000030.1"/>
</dbReference>
<proteinExistence type="predicted"/>
<dbReference type="InterPro" id="IPR003446">
    <property type="entry name" value="Plasmid_replication_init_RepA"/>
</dbReference>
<comment type="caution">
    <text evidence="3">The sequence shown here is derived from an EMBL/GenBank/DDBJ whole genome shotgun (WGS) entry which is preliminary data.</text>
</comment>
<name>A0AA45BYE6_CROSK</name>
<dbReference type="Pfam" id="PF02387">
    <property type="entry name" value="IncFII_repA"/>
    <property type="match status" value="1"/>
</dbReference>
<dbReference type="EMBL" id="NCTU01000030">
    <property type="protein sequence ID" value="PUW01259.1"/>
    <property type="molecule type" value="Genomic_DNA"/>
</dbReference>
<gene>
    <name evidence="3" type="ORF">B7T07_21775</name>
</gene>
<evidence type="ECO:0000256" key="2">
    <source>
        <dbReference type="ARBA" id="ARBA00022705"/>
    </source>
</evidence>
<dbReference type="AlphaFoldDB" id="A0AA45BYE6"/>
<keyword evidence="2" id="KW-0235">DNA replication</keyword>
<accession>A0AA45BYE6</accession>
<reference evidence="3 4" key="1">
    <citation type="submission" date="2017-04" db="EMBL/GenBank/DDBJ databases">
        <title>Cronobacter sakazakii, ST83 Lineage Isolates.</title>
        <authorList>
            <person name="Chase H."/>
            <person name="Tall B."/>
            <person name="Gopinath G."/>
            <person name="Lehner A."/>
        </authorList>
    </citation>
    <scope>NUCLEOTIDE SEQUENCE [LARGE SCALE GENOMIC DNA]</scope>
    <source>
        <strain evidence="3 4">MOD1_Comp15</strain>
    </source>
</reference>
<sequence>MVKHTSDKTTFYRQVNNSGQHWSQLDPQEQIRFWQDVDNGNNSSFLVPAEKKQTRRRRGEHPTKAKCEKPVWFRPAHYKALGGQLGYAYNRLVKKDKETGQISLRMHISRHPFYVKERKRAGRKYAFRPEKRRLLDAFWPLAVSFCDAGKHTSVICVSRLAAELSPKDSKGRVIPETEVTVSRLSRLIDEQVRFGTLGVSEEKQWDRESKSWLPKYVYITLVGFQMLGVDLVKLEEQQQKKLKESEERRALIREGLLREDEELSVHAARKRWYEQKSLEALRYRRQQAAARKRANRLERLPRDQQIEDISQWLLKTMPADEAYYCSSERLEKLAVQHLYQLRLALEAPPP</sequence>
<dbReference type="GO" id="GO:0006276">
    <property type="term" value="P:plasmid maintenance"/>
    <property type="evidence" value="ECO:0007669"/>
    <property type="project" value="InterPro"/>
</dbReference>
<organism evidence="3 4">
    <name type="scientific">Cronobacter sakazakii</name>
    <name type="common">Enterobacter sakazakii</name>
    <dbReference type="NCBI Taxonomy" id="28141"/>
    <lineage>
        <taxon>Bacteria</taxon>
        <taxon>Pseudomonadati</taxon>
        <taxon>Pseudomonadota</taxon>
        <taxon>Gammaproteobacteria</taxon>
        <taxon>Enterobacterales</taxon>
        <taxon>Enterobacteriaceae</taxon>
        <taxon>Cronobacter</taxon>
    </lineage>
</organism>